<name>A0ABU1M808_9HYPH</name>
<comment type="caution">
    <text evidence="1">The sequence shown here is derived from an EMBL/GenBank/DDBJ whole genome shotgun (WGS) entry which is preliminary data.</text>
</comment>
<gene>
    <name evidence="1" type="ORF">J2782_001783</name>
</gene>
<sequence>MHGPKSPTSYPDRNLDCQEELAAKLVEALNEAEEAGWGRLEAAAAMVEVAMGIHIGERGADPNE</sequence>
<accession>A0ABU1M808</accession>
<evidence type="ECO:0000313" key="2">
    <source>
        <dbReference type="Proteomes" id="UP001184614"/>
    </source>
</evidence>
<evidence type="ECO:0000313" key="1">
    <source>
        <dbReference type="EMBL" id="MDR6432048.1"/>
    </source>
</evidence>
<reference evidence="1 2" key="1">
    <citation type="submission" date="2023-07" db="EMBL/GenBank/DDBJ databases">
        <title>Sorghum-associated microbial communities from plants grown in Nebraska, USA.</title>
        <authorList>
            <person name="Schachtman D."/>
        </authorList>
    </citation>
    <scope>NUCLEOTIDE SEQUENCE [LARGE SCALE GENOMIC DNA]</scope>
    <source>
        <strain evidence="1 2">DS1730</strain>
    </source>
</reference>
<dbReference type="Proteomes" id="UP001184614">
    <property type="component" value="Unassembled WGS sequence"/>
</dbReference>
<protein>
    <submittedName>
        <fullName evidence="1">Uncharacterized protein</fullName>
    </submittedName>
</protein>
<keyword evidence="2" id="KW-1185">Reference proteome</keyword>
<dbReference type="EMBL" id="JAVDQT010000002">
    <property type="protein sequence ID" value="MDR6432048.1"/>
    <property type="molecule type" value="Genomic_DNA"/>
</dbReference>
<proteinExistence type="predicted"/>
<organism evidence="1 2">
    <name type="scientific">Brucella pseudogrignonensis</name>
    <dbReference type="NCBI Taxonomy" id="419475"/>
    <lineage>
        <taxon>Bacteria</taxon>
        <taxon>Pseudomonadati</taxon>
        <taxon>Pseudomonadota</taxon>
        <taxon>Alphaproteobacteria</taxon>
        <taxon>Hyphomicrobiales</taxon>
        <taxon>Brucellaceae</taxon>
        <taxon>Brucella/Ochrobactrum group</taxon>
        <taxon>Brucella</taxon>
    </lineage>
</organism>
<dbReference type="RefSeq" id="WP_310011513.1">
    <property type="nucleotide sequence ID" value="NZ_JAVDQT010000002.1"/>
</dbReference>